<evidence type="ECO:0000256" key="2">
    <source>
        <dbReference type="SAM" id="Phobius"/>
    </source>
</evidence>
<feature type="compositionally biased region" description="Low complexity" evidence="1">
    <location>
        <begin position="321"/>
        <end position="338"/>
    </location>
</feature>
<feature type="region of interest" description="Disordered" evidence="1">
    <location>
        <begin position="279"/>
        <end position="298"/>
    </location>
</feature>
<dbReference type="EMBL" id="JAUEPP010000002">
    <property type="protein sequence ID" value="KAK3351048.1"/>
    <property type="molecule type" value="Genomic_DNA"/>
</dbReference>
<protein>
    <submittedName>
        <fullName evidence="3">Uncharacterized protein</fullName>
    </submittedName>
</protein>
<dbReference type="AlphaFoldDB" id="A0AAE0JKG6"/>
<evidence type="ECO:0000313" key="4">
    <source>
        <dbReference type="Proteomes" id="UP001278500"/>
    </source>
</evidence>
<feature type="compositionally biased region" description="Low complexity" evidence="1">
    <location>
        <begin position="110"/>
        <end position="127"/>
    </location>
</feature>
<reference evidence="3" key="2">
    <citation type="submission" date="2023-06" db="EMBL/GenBank/DDBJ databases">
        <authorList>
            <consortium name="Lawrence Berkeley National Laboratory"/>
            <person name="Haridas S."/>
            <person name="Hensen N."/>
            <person name="Bonometti L."/>
            <person name="Westerberg I."/>
            <person name="Brannstrom I.O."/>
            <person name="Guillou S."/>
            <person name="Cros-Aarteil S."/>
            <person name="Calhoun S."/>
            <person name="Kuo A."/>
            <person name="Mondo S."/>
            <person name="Pangilinan J."/>
            <person name="Riley R."/>
            <person name="Labutti K."/>
            <person name="Andreopoulos B."/>
            <person name="Lipzen A."/>
            <person name="Chen C."/>
            <person name="Yanf M."/>
            <person name="Daum C."/>
            <person name="Ng V."/>
            <person name="Clum A."/>
            <person name="Steindorff A."/>
            <person name="Ohm R."/>
            <person name="Martin F."/>
            <person name="Silar P."/>
            <person name="Natvig D."/>
            <person name="Lalanne C."/>
            <person name="Gautier V."/>
            <person name="Ament-Velasquez S.L."/>
            <person name="Kruys A."/>
            <person name="Hutchinson M.I."/>
            <person name="Powell A.J."/>
            <person name="Barry K."/>
            <person name="Miller A.N."/>
            <person name="Grigoriev I.V."/>
            <person name="Debuchy R."/>
            <person name="Gladieux P."/>
            <person name="Thoren M.H."/>
            <person name="Johannesson H."/>
        </authorList>
    </citation>
    <scope>NUCLEOTIDE SEQUENCE</scope>
    <source>
        <strain evidence="3">CBS 560.94</strain>
    </source>
</reference>
<name>A0AAE0JKG6_9PEZI</name>
<organism evidence="3 4">
    <name type="scientific">Neurospora tetraspora</name>
    <dbReference type="NCBI Taxonomy" id="94610"/>
    <lineage>
        <taxon>Eukaryota</taxon>
        <taxon>Fungi</taxon>
        <taxon>Dikarya</taxon>
        <taxon>Ascomycota</taxon>
        <taxon>Pezizomycotina</taxon>
        <taxon>Sordariomycetes</taxon>
        <taxon>Sordariomycetidae</taxon>
        <taxon>Sordariales</taxon>
        <taxon>Sordariaceae</taxon>
        <taxon>Neurospora</taxon>
    </lineage>
</organism>
<keyword evidence="2" id="KW-1133">Transmembrane helix</keyword>
<feature type="compositionally biased region" description="Low complexity" evidence="1">
    <location>
        <begin position="20"/>
        <end position="34"/>
    </location>
</feature>
<accession>A0AAE0JKG6</accession>
<evidence type="ECO:0000313" key="3">
    <source>
        <dbReference type="EMBL" id="KAK3351048.1"/>
    </source>
</evidence>
<keyword evidence="2" id="KW-0812">Transmembrane</keyword>
<feature type="region of interest" description="Disordered" evidence="1">
    <location>
        <begin position="101"/>
        <end position="127"/>
    </location>
</feature>
<feature type="region of interest" description="Disordered" evidence="1">
    <location>
        <begin position="213"/>
        <end position="234"/>
    </location>
</feature>
<feature type="compositionally biased region" description="Acidic residues" evidence="1">
    <location>
        <begin position="39"/>
        <end position="54"/>
    </location>
</feature>
<reference evidence="3" key="1">
    <citation type="journal article" date="2023" name="Mol. Phylogenet. Evol.">
        <title>Genome-scale phylogeny and comparative genomics of the fungal order Sordariales.</title>
        <authorList>
            <person name="Hensen N."/>
            <person name="Bonometti L."/>
            <person name="Westerberg I."/>
            <person name="Brannstrom I.O."/>
            <person name="Guillou S."/>
            <person name="Cros-Aarteil S."/>
            <person name="Calhoun S."/>
            <person name="Haridas S."/>
            <person name="Kuo A."/>
            <person name="Mondo S."/>
            <person name="Pangilinan J."/>
            <person name="Riley R."/>
            <person name="LaButti K."/>
            <person name="Andreopoulos B."/>
            <person name="Lipzen A."/>
            <person name="Chen C."/>
            <person name="Yan M."/>
            <person name="Daum C."/>
            <person name="Ng V."/>
            <person name="Clum A."/>
            <person name="Steindorff A."/>
            <person name="Ohm R.A."/>
            <person name="Martin F."/>
            <person name="Silar P."/>
            <person name="Natvig D.O."/>
            <person name="Lalanne C."/>
            <person name="Gautier V."/>
            <person name="Ament-Velasquez S.L."/>
            <person name="Kruys A."/>
            <person name="Hutchinson M.I."/>
            <person name="Powell A.J."/>
            <person name="Barry K."/>
            <person name="Miller A.N."/>
            <person name="Grigoriev I.V."/>
            <person name="Debuchy R."/>
            <person name="Gladieux P."/>
            <person name="Hiltunen Thoren M."/>
            <person name="Johannesson H."/>
        </authorList>
    </citation>
    <scope>NUCLEOTIDE SEQUENCE</scope>
    <source>
        <strain evidence="3">CBS 560.94</strain>
    </source>
</reference>
<dbReference type="GeneID" id="87865220"/>
<feature type="transmembrane region" description="Helical" evidence="2">
    <location>
        <begin position="540"/>
        <end position="561"/>
    </location>
</feature>
<feature type="region of interest" description="Disordered" evidence="1">
    <location>
        <begin position="1"/>
        <end position="61"/>
    </location>
</feature>
<dbReference type="Proteomes" id="UP001278500">
    <property type="component" value="Unassembled WGS sequence"/>
</dbReference>
<feature type="region of interest" description="Disordered" evidence="1">
    <location>
        <begin position="321"/>
        <end position="343"/>
    </location>
</feature>
<dbReference type="RefSeq" id="XP_062684343.1">
    <property type="nucleotide sequence ID" value="XM_062828066.1"/>
</dbReference>
<feature type="transmembrane region" description="Helical" evidence="2">
    <location>
        <begin position="573"/>
        <end position="593"/>
    </location>
</feature>
<proteinExistence type="predicted"/>
<keyword evidence="4" id="KW-1185">Reference proteome</keyword>
<comment type="caution">
    <text evidence="3">The sequence shown here is derived from an EMBL/GenBank/DDBJ whole genome shotgun (WGS) entry which is preliminary data.</text>
</comment>
<keyword evidence="2" id="KW-0472">Membrane</keyword>
<feature type="compositionally biased region" description="Low complexity" evidence="1">
    <location>
        <begin position="218"/>
        <end position="231"/>
    </location>
</feature>
<gene>
    <name evidence="3" type="ORF">B0H65DRAFT_506537</name>
</gene>
<evidence type="ECO:0000256" key="1">
    <source>
        <dbReference type="SAM" id="MobiDB-lite"/>
    </source>
</evidence>
<sequence>MRTKEILKKLSRRKRGRLNDGGTTDTPSSEDTPSAENDISAEEDPISESAEDASEPQGPVEIVWPTFNRPCRVYSGVIPCESDPMVRRTLCERIKITVGGGGSGGGGHGQQQQQQGQYSGPATTTTTTSRPTKVFFLHKRLLCEYSEYFSTALSPRNRDVFIEAETGHFVFDDDVDDPDDFYRWAVWLYVCSGCKLSPVYEFQHDHRCRPSRLEESSESASESSSESAAAGEGEGEYLSYETYGPYGLPKPPLCMSLSDHIEVGCHHWHRRFDVIAEEEEEGDDARHGGGPEDEDLLRGNCYGDGRSLSSTVTGWFCARNSSSSSSGTGQGSKGVTTSENSANAVISDPNAPLEAAAAYMFGYRILSREYRLFALAHFIQHVDVLTDGYKDELRNLLYEVFPVGSEAHRFLSAWVAWLRFKKRLPLDDDRFDPSVIDYEEGDLETAAFWKMFDRVGSRAGSADPRRYPLFHWEQDCSKEMPGHVDCVHIQSLKWHGSSGEVTGSIAPNPATNTMTGQSSTRSLTAEERWDIFFRLSKAVVLFWAYVLWWLAPVLILFFAADSFAQDTHHLIELYGKILGIVFAVQAPLAAWYRYLGWEWLMGLTMLLGIPKACGSFLWAKHYRAEKRSALGFLSCCSSDLFFGYC</sequence>
<feature type="transmembrane region" description="Helical" evidence="2">
    <location>
        <begin position="599"/>
        <end position="619"/>
    </location>
</feature>